<evidence type="ECO:0000313" key="2">
    <source>
        <dbReference type="Proteomes" id="UP000231878"/>
    </source>
</evidence>
<sequence>MPPRGDEKRKAAFDDACGLFLGIFRVSGRGNGGPGTLLSHAARRRARNGGGAFATRMRGRRAFARAARTHARRAALR</sequence>
<proteinExistence type="predicted"/>
<dbReference type="Proteomes" id="UP000231878">
    <property type="component" value="Unassembled WGS sequence"/>
</dbReference>
<name>A0AAX0UGX5_BURPE</name>
<reference evidence="1 2" key="1">
    <citation type="submission" date="2017-11" db="EMBL/GenBank/DDBJ databases">
        <title>Molecular characterization of Burkholderia pseudomallei and closely related isolates from Vietnam.</title>
        <authorList>
            <person name="Ustinov D.V."/>
            <person name="Antonov A.S."/>
            <person name="Avdusheva E.F."/>
            <person name="Shpak I.M."/>
            <person name="Zakharova I.B."/>
            <person name="Thi L.A."/>
            <person name="Teteryatnikova N."/>
            <person name="Lopasteyskaya Y.A."/>
            <person name="Kuzyutina J.A."/>
            <person name="Ngo T.N."/>
            <person name="Victorov D.V."/>
        </authorList>
    </citation>
    <scope>NUCLEOTIDE SEQUENCE [LARGE SCALE GENOMIC DNA]</scope>
    <source>
        <strain evidence="1 2">V1512</strain>
    </source>
</reference>
<protein>
    <submittedName>
        <fullName evidence="1">Uncharacterized protein</fullName>
    </submittedName>
</protein>
<accession>A0AAX0UGX5</accession>
<organism evidence="1 2">
    <name type="scientific">Burkholderia pseudomallei</name>
    <name type="common">Pseudomonas pseudomallei</name>
    <dbReference type="NCBI Taxonomy" id="28450"/>
    <lineage>
        <taxon>Bacteria</taxon>
        <taxon>Pseudomonadati</taxon>
        <taxon>Pseudomonadota</taxon>
        <taxon>Betaproteobacteria</taxon>
        <taxon>Burkholderiales</taxon>
        <taxon>Burkholderiaceae</taxon>
        <taxon>Burkholderia</taxon>
        <taxon>pseudomallei group</taxon>
    </lineage>
</organism>
<dbReference type="AlphaFoldDB" id="A0AAX0UGX5"/>
<comment type="caution">
    <text evidence="1">The sequence shown here is derived from an EMBL/GenBank/DDBJ whole genome shotgun (WGS) entry which is preliminary data.</text>
</comment>
<evidence type="ECO:0000313" key="1">
    <source>
        <dbReference type="EMBL" id="PJO67372.1"/>
    </source>
</evidence>
<dbReference type="EMBL" id="PHRB01000003">
    <property type="protein sequence ID" value="PJO67372.1"/>
    <property type="molecule type" value="Genomic_DNA"/>
</dbReference>
<gene>
    <name evidence="1" type="ORF">CWD88_05350</name>
</gene>